<organism evidence="1 2">
    <name type="scientific">Trichinella spiralis</name>
    <name type="common">Trichina worm</name>
    <dbReference type="NCBI Taxonomy" id="6334"/>
    <lineage>
        <taxon>Eukaryota</taxon>
        <taxon>Metazoa</taxon>
        <taxon>Ecdysozoa</taxon>
        <taxon>Nematoda</taxon>
        <taxon>Enoplea</taxon>
        <taxon>Dorylaimia</taxon>
        <taxon>Trichinellida</taxon>
        <taxon>Trichinellidae</taxon>
        <taxon>Trichinella</taxon>
    </lineage>
</organism>
<dbReference type="Proteomes" id="UP000054776">
    <property type="component" value="Unassembled WGS sequence"/>
</dbReference>
<sequence>MHIERSRHLFIYSPAIFNLRAFLYKSKITYERLLHIFAALISKESFNGLDHDFLKASNDM</sequence>
<keyword evidence="2" id="KW-1185">Reference proteome</keyword>
<dbReference type="InParanoid" id="A0A0V1AZR5"/>
<evidence type="ECO:0000313" key="1">
    <source>
        <dbReference type="EMBL" id="KRY29788.1"/>
    </source>
</evidence>
<comment type="caution">
    <text evidence="1">The sequence shown here is derived from an EMBL/GenBank/DDBJ whole genome shotgun (WGS) entry which is preliminary data.</text>
</comment>
<accession>A0A0V1AZR5</accession>
<evidence type="ECO:0000313" key="2">
    <source>
        <dbReference type="Proteomes" id="UP000054776"/>
    </source>
</evidence>
<gene>
    <name evidence="1" type="ORF">T01_6935</name>
</gene>
<reference evidence="1 2" key="1">
    <citation type="submission" date="2015-01" db="EMBL/GenBank/DDBJ databases">
        <title>Evolution of Trichinella species and genotypes.</title>
        <authorList>
            <person name="Korhonen P.K."/>
            <person name="Edoardo P."/>
            <person name="Giuseppe L.R."/>
            <person name="Gasser R.B."/>
        </authorList>
    </citation>
    <scope>NUCLEOTIDE SEQUENCE [LARGE SCALE GENOMIC DNA]</scope>
    <source>
        <strain evidence="1">ISS3</strain>
    </source>
</reference>
<proteinExistence type="predicted"/>
<dbReference type="AlphaFoldDB" id="A0A0V1AZR5"/>
<protein>
    <submittedName>
        <fullName evidence="1">Uncharacterized protein</fullName>
    </submittedName>
</protein>
<name>A0A0V1AZR5_TRISP</name>
<dbReference type="EMBL" id="JYDH01000160">
    <property type="protein sequence ID" value="KRY29788.1"/>
    <property type="molecule type" value="Genomic_DNA"/>
</dbReference>